<dbReference type="Proteomes" id="UP001596509">
    <property type="component" value="Unassembled WGS sequence"/>
</dbReference>
<accession>A0ABW2M2X9</accession>
<proteinExistence type="predicted"/>
<feature type="region of interest" description="Disordered" evidence="1">
    <location>
        <begin position="117"/>
        <end position="136"/>
    </location>
</feature>
<organism evidence="2 3">
    <name type="scientific">Streptomyces caviscabies</name>
    <dbReference type="NCBI Taxonomy" id="90079"/>
    <lineage>
        <taxon>Bacteria</taxon>
        <taxon>Bacillati</taxon>
        <taxon>Actinomycetota</taxon>
        <taxon>Actinomycetes</taxon>
        <taxon>Kitasatosporales</taxon>
        <taxon>Streptomycetaceae</taxon>
        <taxon>Streptomyces</taxon>
    </lineage>
</organism>
<protein>
    <submittedName>
        <fullName evidence="2">Uncharacterized protein</fullName>
    </submittedName>
</protein>
<keyword evidence="3" id="KW-1185">Reference proteome</keyword>
<name>A0ABW2M2X9_9ACTN</name>
<evidence type="ECO:0000256" key="1">
    <source>
        <dbReference type="SAM" id="MobiDB-lite"/>
    </source>
</evidence>
<gene>
    <name evidence="2" type="ORF">ACFQW9_00985</name>
</gene>
<dbReference type="EMBL" id="JBHTCK010000001">
    <property type="protein sequence ID" value="MFC7349207.1"/>
    <property type="molecule type" value="Genomic_DNA"/>
</dbReference>
<reference evidence="3" key="1">
    <citation type="journal article" date="2019" name="Int. J. Syst. Evol. Microbiol.">
        <title>The Global Catalogue of Microorganisms (GCM) 10K type strain sequencing project: providing services to taxonomists for standard genome sequencing and annotation.</title>
        <authorList>
            <consortium name="The Broad Institute Genomics Platform"/>
            <consortium name="The Broad Institute Genome Sequencing Center for Infectious Disease"/>
            <person name="Wu L."/>
            <person name="Ma J."/>
        </authorList>
    </citation>
    <scope>NUCLEOTIDE SEQUENCE [LARGE SCALE GENOMIC DNA]</scope>
    <source>
        <strain evidence="3">ICMP 19430</strain>
    </source>
</reference>
<evidence type="ECO:0000313" key="3">
    <source>
        <dbReference type="Proteomes" id="UP001596509"/>
    </source>
</evidence>
<dbReference type="RefSeq" id="WP_319285910.1">
    <property type="nucleotide sequence ID" value="NZ_JBHTCK010000001.1"/>
</dbReference>
<comment type="caution">
    <text evidence="2">The sequence shown here is derived from an EMBL/GenBank/DDBJ whole genome shotgun (WGS) entry which is preliminary data.</text>
</comment>
<evidence type="ECO:0000313" key="2">
    <source>
        <dbReference type="EMBL" id="MFC7349207.1"/>
    </source>
</evidence>
<sequence>MRTPTPTLDLLAEFDAGVDDYYAAGFELIELGHDDGGYPQLSDHIRPFAQATGSGSTYAFWLRDDRADLATLPVLFLGDGGGVHVAARDLPELLRVLASGWEPMGGWDRLDYFDEREEEGGEQDGDDGDGYDPCPENPAFRAWLRDRFGLEAAEDPNEIVRAAGEELREPFTAWIGPLIPDAVGGHGAA</sequence>
<feature type="compositionally biased region" description="Acidic residues" evidence="1">
    <location>
        <begin position="117"/>
        <end position="130"/>
    </location>
</feature>